<dbReference type="Proteomes" id="UP000831495">
    <property type="component" value="Chromosome"/>
</dbReference>
<evidence type="ECO:0000313" key="1">
    <source>
        <dbReference type="EMBL" id="UQS82608.1"/>
    </source>
</evidence>
<dbReference type="Pfam" id="PF12363">
    <property type="entry name" value="Phage_TAC_12"/>
    <property type="match status" value="1"/>
</dbReference>
<dbReference type="RefSeq" id="WP_249514886.1">
    <property type="nucleotide sequence ID" value="NZ_CP093366.1"/>
</dbReference>
<sequence>MKLKINNQEQELNFGVRFVRELDQVAGMNMQNFSFGMGLTRAIPALKTYDPAILSDVIYCATFKNSPRVSHEAVDDFIDSITSGKELGKLFDDVNAEMNEANALKVALKNAQP</sequence>
<name>A0ABY4PA43_9LACO</name>
<protein>
    <submittedName>
        <fullName evidence="1">Tail assembly chaperone</fullName>
    </submittedName>
</protein>
<reference evidence="1" key="1">
    <citation type="journal article" date="2022" name="Int. J. Syst. Evol. Microbiol.">
        <title>Apilactobacillus apisilvae sp. nov., Nicolia spurrieriana gen. nov. sp. nov., Bombilactobacillus folatiphilus sp. nov. and Bombilactobacillus thymidiniphilus sp. nov., four new lactic acid bacterial isolates from stingless bees Tetragonula carbonaria and Austroplebeia australis.</title>
        <authorList>
            <person name="Oliphant S.A."/>
            <person name="Watson-Haigh N.S."/>
            <person name="Sumby K.M."/>
            <person name="Gardner J."/>
            <person name="Groom S."/>
            <person name="Jiranek V."/>
        </authorList>
    </citation>
    <scope>NUCLEOTIDE SEQUENCE</scope>
    <source>
        <strain evidence="1">SG4_D2</strain>
    </source>
</reference>
<evidence type="ECO:0000313" key="2">
    <source>
        <dbReference type="Proteomes" id="UP000831495"/>
    </source>
</evidence>
<organism evidence="1 2">
    <name type="scientific">Bombilactobacillus folatiphilus</name>
    <dbReference type="NCBI Taxonomy" id="2923362"/>
    <lineage>
        <taxon>Bacteria</taxon>
        <taxon>Bacillati</taxon>
        <taxon>Bacillota</taxon>
        <taxon>Bacilli</taxon>
        <taxon>Lactobacillales</taxon>
        <taxon>Lactobacillaceae</taxon>
        <taxon>Bombilactobacillus</taxon>
    </lineage>
</organism>
<keyword evidence="2" id="KW-1185">Reference proteome</keyword>
<dbReference type="InterPro" id="IPR024410">
    <property type="entry name" value="Phage_TAC_12"/>
</dbReference>
<dbReference type="EMBL" id="CP093366">
    <property type="protein sequence ID" value="UQS82608.1"/>
    <property type="molecule type" value="Genomic_DNA"/>
</dbReference>
<gene>
    <name evidence="1" type="ORF">MOO45_02875</name>
</gene>
<accession>A0ABY4PA43</accession>
<proteinExistence type="predicted"/>